<dbReference type="AlphaFoldDB" id="A0A177G7C4"/>
<dbReference type="Proteomes" id="UP000077349">
    <property type="component" value="Unassembled WGS sequence"/>
</dbReference>
<dbReference type="GO" id="GO:0052689">
    <property type="term" value="F:carboxylic ester hydrolase activity"/>
    <property type="evidence" value="ECO:0007669"/>
    <property type="project" value="UniProtKB-ARBA"/>
</dbReference>
<dbReference type="InterPro" id="IPR029058">
    <property type="entry name" value="AB_hydrolase_fold"/>
</dbReference>
<evidence type="ECO:0000313" key="4">
    <source>
        <dbReference type="Proteomes" id="UP000077349"/>
    </source>
</evidence>
<accession>A0A177G7C4</accession>
<evidence type="ECO:0000256" key="2">
    <source>
        <dbReference type="SAM" id="SignalP"/>
    </source>
</evidence>
<protein>
    <submittedName>
        <fullName evidence="3">Putative lipoprotein signal peptide</fullName>
    </submittedName>
</protein>
<organism evidence="3 4">
    <name type="scientific">Acetobacter malorum</name>
    <dbReference type="NCBI Taxonomy" id="178901"/>
    <lineage>
        <taxon>Bacteria</taxon>
        <taxon>Pseudomonadati</taxon>
        <taxon>Pseudomonadota</taxon>
        <taxon>Alphaproteobacteria</taxon>
        <taxon>Acetobacterales</taxon>
        <taxon>Acetobacteraceae</taxon>
        <taxon>Acetobacter</taxon>
    </lineage>
</organism>
<dbReference type="Gene3D" id="3.40.50.1820">
    <property type="entry name" value="alpha/beta hydrolase"/>
    <property type="match status" value="1"/>
</dbReference>
<dbReference type="STRING" id="178901.AmDm5_2071"/>
<evidence type="ECO:0000256" key="1">
    <source>
        <dbReference type="ARBA" id="ARBA00022801"/>
    </source>
</evidence>
<dbReference type="InterPro" id="IPR050261">
    <property type="entry name" value="FrsA_esterase"/>
</dbReference>
<dbReference type="PANTHER" id="PTHR22946">
    <property type="entry name" value="DIENELACTONE HYDROLASE DOMAIN-CONTAINING PROTEIN-RELATED"/>
    <property type="match status" value="1"/>
</dbReference>
<evidence type="ECO:0000313" key="3">
    <source>
        <dbReference type="EMBL" id="OAG76193.1"/>
    </source>
</evidence>
<gene>
    <name evidence="3" type="ORF">Amal_01964</name>
</gene>
<feature type="chain" id="PRO_5008061683" evidence="2">
    <location>
        <begin position="22"/>
        <end position="316"/>
    </location>
</feature>
<feature type="signal peptide" evidence="2">
    <location>
        <begin position="1"/>
        <end position="21"/>
    </location>
</feature>
<keyword evidence="1" id="KW-0378">Hydrolase</keyword>
<dbReference type="PATRIC" id="fig|178901.16.peg.2089"/>
<reference evidence="3 4" key="1">
    <citation type="submission" date="2016-03" db="EMBL/GenBank/DDBJ databases">
        <title>Draft genome sequence of Acetobacter malorum CECT 7742, a strain isolated from strawberry vinegar.</title>
        <authorList>
            <person name="Sainz F."/>
            <person name="Mas A."/>
            <person name="Torija M.J."/>
        </authorList>
    </citation>
    <scope>NUCLEOTIDE SEQUENCE [LARGE SCALE GENOMIC DNA]</scope>
    <source>
        <strain evidence="3 4">CECT 7742</strain>
    </source>
</reference>
<sequence>MPIRLFVLLSLLLFAFHSAVAAPSYQAGFQYRHMPDGTEIGIWYPTTGTPVHQHLGIYEQDVAPEAPSLGHHLPLVVISHGNGGGFSGHLDTATALAQAGFVVASLTHPGDNWRDDSHAIHVEERPKALSRLITYMLTVWPAHTIIDPSRIGAFGFSSGGFTVLATASGQPDFSRVTEHCRQYPDYYDCQLIKRHPGPLPNWTDSRDPRIKAIVVAAPALGYTFGRDGLRDVTLPVQLWRADNDHILPAPLYADAVSADLPHKPEFHEVRNAGHFDFLAPCTASISICQSAPDFDRVAFHRIFNADIVTFFMRMLH</sequence>
<comment type="caution">
    <text evidence="3">The sequence shown here is derived from an EMBL/GenBank/DDBJ whole genome shotgun (WGS) entry which is preliminary data.</text>
</comment>
<dbReference type="EMBL" id="LVHD01000018">
    <property type="protein sequence ID" value="OAG76193.1"/>
    <property type="molecule type" value="Genomic_DNA"/>
</dbReference>
<dbReference type="PIRSF" id="PIRSF031982">
    <property type="entry name" value="UCP031982_abhydr"/>
    <property type="match status" value="1"/>
</dbReference>
<proteinExistence type="predicted"/>
<keyword evidence="2" id="KW-0732">Signal</keyword>
<dbReference type="PANTHER" id="PTHR22946:SF9">
    <property type="entry name" value="POLYKETIDE TRANSFERASE AF380"/>
    <property type="match status" value="1"/>
</dbReference>
<dbReference type="eggNOG" id="COG4188">
    <property type="taxonomic scope" value="Bacteria"/>
</dbReference>
<dbReference type="SUPFAM" id="SSF53474">
    <property type="entry name" value="alpha/beta-Hydrolases"/>
    <property type="match status" value="1"/>
</dbReference>
<dbReference type="InterPro" id="IPR016986">
    <property type="entry name" value="UCP031982_abhydr"/>
</dbReference>
<keyword evidence="3" id="KW-0449">Lipoprotein</keyword>
<name>A0A177G7C4_9PROT</name>